<dbReference type="PANTHER" id="PTHR12461:SF99">
    <property type="entry name" value="BIFUNCTIONAL PEPTIDASE AND (3S)-LYSYL HYDROXYLASE JMJD7"/>
    <property type="match status" value="1"/>
</dbReference>
<dbReference type="InterPro" id="IPR003347">
    <property type="entry name" value="JmjC_dom"/>
</dbReference>
<name>A0A1H6PTN0_YARLL</name>
<evidence type="ECO:0000313" key="4">
    <source>
        <dbReference type="Proteomes" id="UP000182444"/>
    </source>
</evidence>
<dbReference type="PROSITE" id="PS51184">
    <property type="entry name" value="JMJC"/>
    <property type="match status" value="1"/>
</dbReference>
<dbReference type="GeneID" id="2912027"/>
<accession>A0A1H6PTN0</accession>
<dbReference type="EMBL" id="CP017557">
    <property type="protein sequence ID" value="AOW05365.1"/>
    <property type="molecule type" value="Genomic_DNA"/>
</dbReference>
<dbReference type="Pfam" id="PF13621">
    <property type="entry name" value="Cupin_8"/>
    <property type="match status" value="1"/>
</dbReference>
<dbReference type="InterPro" id="IPR041667">
    <property type="entry name" value="Cupin_8"/>
</dbReference>
<dbReference type="Gene3D" id="2.60.120.10">
    <property type="entry name" value="Jelly Rolls"/>
    <property type="match status" value="1"/>
</dbReference>
<reference evidence="3 5" key="2">
    <citation type="submission" date="2018-07" db="EMBL/GenBank/DDBJ databases">
        <title>Draft Genome Assemblies for Five Robust Yarrowia lipolytica Strains Exhibiting High Lipid Production and Pentose Sugar Utilization and Sugar Alcohol Secretion from Undetoxified Lignocellulosic Biomass Hydrolysates.</title>
        <authorList>
            <consortium name="DOE Joint Genome Institute"/>
            <person name="Walker C."/>
            <person name="Ryu S."/>
            <person name="Na H."/>
            <person name="Zane M."/>
            <person name="LaButti K."/>
            <person name="Lipzen A."/>
            <person name="Haridas S."/>
            <person name="Barry K."/>
            <person name="Grigoriev I.V."/>
            <person name="Quarterman J."/>
            <person name="Slininger P."/>
            <person name="Dien B."/>
            <person name="Trinh C.T."/>
        </authorList>
    </citation>
    <scope>NUCLEOTIDE SEQUENCE [LARGE SCALE GENOMIC DNA]</scope>
    <source>
        <strain evidence="3 5">YB392</strain>
    </source>
</reference>
<dbReference type="OMA" id="YWHDMEF"/>
<dbReference type="SMART" id="SM00558">
    <property type="entry name" value="JmjC"/>
    <property type="match status" value="1"/>
</dbReference>
<feature type="domain" description="JmjC" evidence="1">
    <location>
        <begin position="128"/>
        <end position="313"/>
    </location>
</feature>
<dbReference type="PANTHER" id="PTHR12461">
    <property type="entry name" value="HYPOXIA-INDUCIBLE FACTOR 1 ALPHA INHIBITOR-RELATED"/>
    <property type="match status" value="1"/>
</dbReference>
<protein>
    <submittedName>
        <fullName evidence="3">Cupin-like domain-domain-containing protein</fullName>
    </submittedName>
</protein>
<dbReference type="RefSeq" id="XP_503898.1">
    <property type="nucleotide sequence ID" value="XM_503898.1"/>
</dbReference>
<dbReference type="VEuPathDB" id="FungiDB:YALI0_E13343g"/>
<dbReference type="InterPro" id="IPR014710">
    <property type="entry name" value="RmlC-like_jellyroll"/>
</dbReference>
<dbReference type="AlphaFoldDB" id="A0A1H6PTN0"/>
<dbReference type="SUPFAM" id="SSF51197">
    <property type="entry name" value="Clavaminate synthase-like"/>
    <property type="match status" value="1"/>
</dbReference>
<reference evidence="2 4" key="1">
    <citation type="journal article" date="2016" name="PLoS ONE">
        <title>Sequence Assembly of Yarrowia lipolytica Strain W29/CLIB89 Shows Transposable Element Diversity.</title>
        <authorList>
            <person name="Magnan C."/>
            <person name="Yu J."/>
            <person name="Chang I."/>
            <person name="Jahn E."/>
            <person name="Kanomata Y."/>
            <person name="Wu J."/>
            <person name="Zeller M."/>
            <person name="Oakes M."/>
            <person name="Baldi P."/>
            <person name="Sandmeyer S."/>
        </authorList>
    </citation>
    <scope>NUCLEOTIDE SEQUENCE [LARGE SCALE GENOMIC DNA]</scope>
    <source>
        <strain evidence="2">CLIB89</strain>
        <strain evidence="4">CLIB89(W29)</strain>
    </source>
</reference>
<gene>
    <name evidence="3" type="ORF">B0I71DRAFT_126983</name>
    <name evidence="2" type="ORF">YALI1_E16325g</name>
</gene>
<organism evidence="2 4">
    <name type="scientific">Yarrowia lipolytica</name>
    <name type="common">Candida lipolytica</name>
    <dbReference type="NCBI Taxonomy" id="4952"/>
    <lineage>
        <taxon>Eukaryota</taxon>
        <taxon>Fungi</taxon>
        <taxon>Dikarya</taxon>
        <taxon>Ascomycota</taxon>
        <taxon>Saccharomycotina</taxon>
        <taxon>Dipodascomycetes</taxon>
        <taxon>Dipodascales</taxon>
        <taxon>Dipodascales incertae sedis</taxon>
        <taxon>Yarrowia</taxon>
    </lineage>
</organism>
<evidence type="ECO:0000313" key="5">
    <source>
        <dbReference type="Proteomes" id="UP000256601"/>
    </source>
</evidence>
<dbReference type="KEGG" id="yli:2912027"/>
<proteinExistence type="predicted"/>
<dbReference type="Proteomes" id="UP000182444">
    <property type="component" value="Chromosome 1E"/>
</dbReference>
<evidence type="ECO:0000259" key="1">
    <source>
        <dbReference type="PROSITE" id="PS51184"/>
    </source>
</evidence>
<dbReference type="EMBL" id="KZ858950">
    <property type="protein sequence ID" value="RDW28767.1"/>
    <property type="molecule type" value="Genomic_DNA"/>
</dbReference>
<evidence type="ECO:0000313" key="3">
    <source>
        <dbReference type="EMBL" id="RDW28767.1"/>
    </source>
</evidence>
<dbReference type="OrthoDB" id="415358at2759"/>
<dbReference type="Proteomes" id="UP000256601">
    <property type="component" value="Unassembled WGS sequence"/>
</dbReference>
<sequence length="331" mass="37856">MVSHEKLEKGMLKQMELQQVFLPAEISEFETPPTPTQLAKQVGLGFPMVIKKIDLPCFGKWNAAYLKEKLGENLVVSIAETPLGNADSPLNTTDGSVFVKPHTAEMPFGEFVDSLQGSNSFDSHKPVRYLQNQDGCMATAYKILMEDLVDNFEWADEVLGVPELVNLWVGDTRTTSRLHCDSFENLYIQVRGIKKFYLIPPTEVYCLDEQFLTSATYVPDGQGGYNVVNDENMPKTLFPTVNPADEKTHNPIYRKYCRPFVVELHEGEVLYIPSLWYHQVQIVETPEDDANVSVNYWYPANCAMPQYMKHDYLRYTSLMLRGYQDENYESD</sequence>
<dbReference type="VEuPathDB" id="FungiDB:YALI1_E16325g"/>
<dbReference type="eggNOG" id="KOG2508">
    <property type="taxonomic scope" value="Eukaryota"/>
</dbReference>
<evidence type="ECO:0000313" key="2">
    <source>
        <dbReference type="EMBL" id="AOW05365.1"/>
    </source>
</evidence>